<gene>
    <name evidence="1" type="ORF">FC093_01120</name>
</gene>
<accession>A0A4U3L8J4</accession>
<dbReference type="EMBL" id="SZQL01000001">
    <property type="protein sequence ID" value="TKK71655.1"/>
    <property type="molecule type" value="Genomic_DNA"/>
</dbReference>
<keyword evidence="2" id="KW-1185">Reference proteome</keyword>
<protein>
    <recommendedName>
        <fullName evidence="3">Metal-dependent phosphohydrolase</fullName>
    </recommendedName>
</protein>
<evidence type="ECO:0000313" key="2">
    <source>
        <dbReference type="Proteomes" id="UP000305848"/>
    </source>
</evidence>
<sequence length="210" mass="24708">MIEQLFKEILAKYTNNESEVTLLWNSIVNHYTSAPRHYHTIQHLDHLISELLPVQPQIKDWDILVLAIVYHDVIYNVLKHNNEEESAMYAQKELAAILHTEQLEQLSRFIMATASHSKSIDTDINYFTDADLSILGAGSDNYLLYTEQIRKEYRCYPDAVYKRGRLKVVAHFLQMDQIYKTRYFADKYEQQARINLMQEFERLAGKAYIA</sequence>
<name>A0A4U3L8J4_9BACT</name>
<dbReference type="SUPFAM" id="SSF109604">
    <property type="entry name" value="HD-domain/PDEase-like"/>
    <property type="match status" value="1"/>
</dbReference>
<dbReference type="RefSeq" id="WP_137259895.1">
    <property type="nucleotide sequence ID" value="NZ_SZQL01000001.1"/>
</dbReference>
<dbReference type="PANTHER" id="PTHR21174">
    <property type="match status" value="1"/>
</dbReference>
<dbReference type="OrthoDB" id="9808993at2"/>
<organism evidence="1 2">
    <name type="scientific">Ilyomonas limi</name>
    <dbReference type="NCBI Taxonomy" id="2575867"/>
    <lineage>
        <taxon>Bacteria</taxon>
        <taxon>Pseudomonadati</taxon>
        <taxon>Bacteroidota</taxon>
        <taxon>Chitinophagia</taxon>
        <taxon>Chitinophagales</taxon>
        <taxon>Chitinophagaceae</taxon>
        <taxon>Ilyomonas</taxon>
    </lineage>
</organism>
<reference evidence="1 2" key="1">
    <citation type="submission" date="2019-05" db="EMBL/GenBank/DDBJ databases">
        <title>Panacibacter sp. strain 17mud1-8 Genome sequencing and assembly.</title>
        <authorList>
            <person name="Chhetri G."/>
        </authorList>
    </citation>
    <scope>NUCLEOTIDE SEQUENCE [LARGE SCALE GENOMIC DNA]</scope>
    <source>
        <strain evidence="1 2">17mud1-8</strain>
    </source>
</reference>
<dbReference type="PANTHER" id="PTHR21174:SF0">
    <property type="entry name" value="HD PHOSPHOHYDROLASE FAMILY PROTEIN-RELATED"/>
    <property type="match status" value="1"/>
</dbReference>
<comment type="caution">
    <text evidence="1">The sequence shown here is derived from an EMBL/GenBank/DDBJ whole genome shotgun (WGS) entry which is preliminary data.</text>
</comment>
<dbReference type="InterPro" id="IPR009218">
    <property type="entry name" value="HD_phosphohydro"/>
</dbReference>
<evidence type="ECO:0008006" key="3">
    <source>
        <dbReference type="Google" id="ProtNLM"/>
    </source>
</evidence>
<dbReference type="Proteomes" id="UP000305848">
    <property type="component" value="Unassembled WGS sequence"/>
</dbReference>
<proteinExistence type="predicted"/>
<dbReference type="AlphaFoldDB" id="A0A4U3L8J4"/>
<dbReference type="PIRSF" id="PIRSF035170">
    <property type="entry name" value="HD_phosphohydro"/>
    <property type="match status" value="1"/>
</dbReference>
<evidence type="ECO:0000313" key="1">
    <source>
        <dbReference type="EMBL" id="TKK71655.1"/>
    </source>
</evidence>